<evidence type="ECO:0000256" key="7">
    <source>
        <dbReference type="SAM" id="Phobius"/>
    </source>
</evidence>
<dbReference type="PRINTS" id="PR01036">
    <property type="entry name" value="TCRTETB"/>
</dbReference>
<feature type="transmembrane region" description="Helical" evidence="7">
    <location>
        <begin position="380"/>
        <end position="398"/>
    </location>
</feature>
<feature type="domain" description="Major facilitator superfamily (MFS) profile" evidence="8">
    <location>
        <begin position="33"/>
        <end position="551"/>
    </location>
</feature>
<evidence type="ECO:0000256" key="3">
    <source>
        <dbReference type="ARBA" id="ARBA00022448"/>
    </source>
</evidence>
<dbReference type="InterPro" id="IPR036259">
    <property type="entry name" value="MFS_trans_sf"/>
</dbReference>
<evidence type="ECO:0000313" key="10">
    <source>
        <dbReference type="Proteomes" id="UP000286134"/>
    </source>
</evidence>
<feature type="transmembrane region" description="Helical" evidence="7">
    <location>
        <begin position="352"/>
        <end position="374"/>
    </location>
</feature>
<sequence length="570" mass="62222">MEGSKTCSEKQQDKEFQVTDQTTSLSRRNIVTVFLTCSIIDFAAIIDQNTLSVSLPIIGASLGASNQVSSIAAAYFITSTSFQLLYGRLSDIWSRKHIIVAGLALFFVGSLGSSFATSITHLIIFRALTGIGGGGLVTLVQIVVGDVVSLRERGKWQGIIGSVVALSHGISPIIGSKIASYSPDSWRWIFRLSLFTSIVTTLMVVFFLPLKKVDGNWKKKVKTVDFLGMVLTLAASSLIILGLTWGGVMYPWLSVHVIVTLILGAFSAIVFLIWEWKGALLPLLPRKQNAVFFLFQGTALKYSIVSIFNSRMVQATTTTTFISGWNYLVQTYFIPSFYQLAYGYAPTRAASMLLPIILLQTASSTLGGLIVSWRGRYRESLIFGYTLWSVGLGLHCLLTPSSSLAMQLGYGFLLGFGTGQCFQPSLIAMQAAVGKEHMAIITGVRSYLRDLGGTLGLAITGSILNRMLLNAFSYAATNKLASLSSEQIQQILRNPTLLLTVTDTQILEKADMIKSLTLAAYFKGFRLVFILSTSLGILSILVTILFIPQVELKVEKIQNEKEVESSQVPV</sequence>
<feature type="transmembrane region" description="Helical" evidence="7">
    <location>
        <begin position="123"/>
        <end position="144"/>
    </location>
</feature>
<name>A0A420HQF1_9PEZI</name>
<dbReference type="AlphaFoldDB" id="A0A420HQF1"/>
<feature type="transmembrane region" description="Helical" evidence="7">
    <location>
        <begin position="98"/>
        <end position="117"/>
    </location>
</feature>
<dbReference type="Pfam" id="PF07690">
    <property type="entry name" value="MFS_1"/>
    <property type="match status" value="1"/>
</dbReference>
<keyword evidence="3" id="KW-0813">Transport</keyword>
<dbReference type="Proteomes" id="UP000286134">
    <property type="component" value="Unassembled WGS sequence"/>
</dbReference>
<dbReference type="Gene3D" id="1.20.1720.10">
    <property type="entry name" value="Multidrug resistance protein D"/>
    <property type="match status" value="1"/>
</dbReference>
<comment type="caution">
    <text evidence="9">The sequence shown here is derived from an EMBL/GenBank/DDBJ whole genome shotgun (WGS) entry which is preliminary data.</text>
</comment>
<evidence type="ECO:0000256" key="5">
    <source>
        <dbReference type="ARBA" id="ARBA00022989"/>
    </source>
</evidence>
<evidence type="ECO:0000313" key="9">
    <source>
        <dbReference type="EMBL" id="RKF59661.1"/>
    </source>
</evidence>
<feature type="transmembrane region" description="Helical" evidence="7">
    <location>
        <begin position="188"/>
        <end position="210"/>
    </location>
</feature>
<organism evidence="9 10">
    <name type="scientific">Erysiphe neolycopersici</name>
    <dbReference type="NCBI Taxonomy" id="212602"/>
    <lineage>
        <taxon>Eukaryota</taxon>
        <taxon>Fungi</taxon>
        <taxon>Dikarya</taxon>
        <taxon>Ascomycota</taxon>
        <taxon>Pezizomycotina</taxon>
        <taxon>Leotiomycetes</taxon>
        <taxon>Erysiphales</taxon>
        <taxon>Erysiphaceae</taxon>
        <taxon>Erysiphe</taxon>
    </lineage>
</organism>
<dbReference type="OrthoDB" id="6770063at2759"/>
<dbReference type="PROSITE" id="PS50850">
    <property type="entry name" value="MFS"/>
    <property type="match status" value="1"/>
</dbReference>
<feature type="transmembrane region" description="Helical" evidence="7">
    <location>
        <begin position="226"/>
        <end position="246"/>
    </location>
</feature>
<accession>A0A420HQF1</accession>
<proteinExistence type="inferred from homology"/>
<dbReference type="PANTHER" id="PTHR23501:SF189">
    <property type="entry name" value="DRUG TRANSPORTER, PUTATIVE (AFU_ORTHOLOGUE AFUA_4G03920)-RELATED"/>
    <property type="match status" value="1"/>
</dbReference>
<dbReference type="GO" id="GO:0046943">
    <property type="term" value="F:carboxylic acid transmembrane transporter activity"/>
    <property type="evidence" value="ECO:0007669"/>
    <property type="project" value="UniProtKB-ARBA"/>
</dbReference>
<gene>
    <name evidence="9" type="ORF">OnM2_058040</name>
</gene>
<dbReference type="EMBL" id="MCFK01005839">
    <property type="protein sequence ID" value="RKF59661.1"/>
    <property type="molecule type" value="Genomic_DNA"/>
</dbReference>
<dbReference type="InterPro" id="IPR020846">
    <property type="entry name" value="MFS_dom"/>
</dbReference>
<keyword evidence="4 7" id="KW-0812">Transmembrane</keyword>
<feature type="transmembrane region" description="Helical" evidence="7">
    <location>
        <begin position="29"/>
        <end position="46"/>
    </location>
</feature>
<evidence type="ECO:0000256" key="6">
    <source>
        <dbReference type="ARBA" id="ARBA00023136"/>
    </source>
</evidence>
<dbReference type="FunFam" id="1.20.1720.10:FF:000013">
    <property type="entry name" value="Related to multidrug resistance proteins"/>
    <property type="match status" value="1"/>
</dbReference>
<protein>
    <submittedName>
        <fullName evidence="9">Efflux pump FUS6</fullName>
    </submittedName>
</protein>
<keyword evidence="10" id="KW-1185">Reference proteome</keyword>
<dbReference type="GO" id="GO:0012505">
    <property type="term" value="C:endomembrane system"/>
    <property type="evidence" value="ECO:0007669"/>
    <property type="project" value="UniProtKB-SubCell"/>
</dbReference>
<evidence type="ECO:0000256" key="4">
    <source>
        <dbReference type="ARBA" id="ARBA00022692"/>
    </source>
</evidence>
<comment type="subcellular location">
    <subcellularLocation>
        <location evidence="1">Endomembrane system</location>
        <topology evidence="1">Multi-pass membrane protein</topology>
    </subcellularLocation>
</comment>
<feature type="transmembrane region" description="Helical" evidence="7">
    <location>
        <begin position="290"/>
        <end position="308"/>
    </location>
</feature>
<reference evidence="9 10" key="1">
    <citation type="journal article" date="2018" name="BMC Genomics">
        <title>Comparative genome analyses reveal sequence features reflecting distinct modes of host-adaptation between dicot and monocot powdery mildew.</title>
        <authorList>
            <person name="Wu Y."/>
            <person name="Ma X."/>
            <person name="Pan Z."/>
            <person name="Kale S.D."/>
            <person name="Song Y."/>
            <person name="King H."/>
            <person name="Zhang Q."/>
            <person name="Presley C."/>
            <person name="Deng X."/>
            <person name="Wei C.I."/>
            <person name="Xiao S."/>
        </authorList>
    </citation>
    <scope>NUCLEOTIDE SEQUENCE [LARGE SCALE GENOMIC DNA]</scope>
    <source>
        <strain evidence="9">UMSG2</strain>
    </source>
</reference>
<evidence type="ECO:0000256" key="2">
    <source>
        <dbReference type="ARBA" id="ARBA00008335"/>
    </source>
</evidence>
<keyword evidence="6 7" id="KW-0472">Membrane</keyword>
<dbReference type="SUPFAM" id="SSF103473">
    <property type="entry name" value="MFS general substrate transporter"/>
    <property type="match status" value="1"/>
</dbReference>
<dbReference type="GO" id="GO:0005886">
    <property type="term" value="C:plasma membrane"/>
    <property type="evidence" value="ECO:0007669"/>
    <property type="project" value="TreeGrafter"/>
</dbReference>
<evidence type="ECO:0000259" key="8">
    <source>
        <dbReference type="PROSITE" id="PS50850"/>
    </source>
</evidence>
<comment type="similarity">
    <text evidence="2">Belongs to the major facilitator superfamily.</text>
</comment>
<keyword evidence="5 7" id="KW-1133">Transmembrane helix</keyword>
<dbReference type="PANTHER" id="PTHR23501">
    <property type="entry name" value="MAJOR FACILITATOR SUPERFAMILY"/>
    <property type="match status" value="1"/>
</dbReference>
<evidence type="ECO:0000256" key="1">
    <source>
        <dbReference type="ARBA" id="ARBA00004127"/>
    </source>
</evidence>
<dbReference type="Gene3D" id="1.20.1250.20">
    <property type="entry name" value="MFS general substrate transporter like domains"/>
    <property type="match status" value="1"/>
</dbReference>
<feature type="transmembrane region" description="Helical" evidence="7">
    <location>
        <begin position="156"/>
        <end position="176"/>
    </location>
</feature>
<feature type="transmembrane region" description="Helical" evidence="7">
    <location>
        <begin position="328"/>
        <end position="345"/>
    </location>
</feature>
<dbReference type="InterPro" id="IPR011701">
    <property type="entry name" value="MFS"/>
</dbReference>
<feature type="transmembrane region" description="Helical" evidence="7">
    <location>
        <begin position="252"/>
        <end position="274"/>
    </location>
</feature>
<dbReference type="STRING" id="212602.A0A420HQF1"/>
<feature type="transmembrane region" description="Helical" evidence="7">
    <location>
        <begin position="524"/>
        <end position="547"/>
    </location>
</feature>